<comment type="caution">
    <text evidence="1">The sequence shown here is derived from an EMBL/GenBank/DDBJ whole genome shotgun (WGS) entry which is preliminary data.</text>
</comment>
<sequence>MDAQKKNLSRRAILLQLQAAYPAAMSDEILMQGLRLSGVELDEKQFFADIEYLAGLGLLERVSSFISAGFKRSRLTSRGISFLESEGF</sequence>
<proteinExistence type="predicted"/>
<gene>
    <name evidence="1" type="ORF">MOX91_08425</name>
</gene>
<dbReference type="EMBL" id="JALBUT010000010">
    <property type="protein sequence ID" value="MDX8416194.1"/>
    <property type="molecule type" value="Genomic_DNA"/>
</dbReference>
<name>A0ABU4WI02_9BACT</name>
<dbReference type="RefSeq" id="WP_370397649.1">
    <property type="nucleotide sequence ID" value="NZ_JALBUT010000010.1"/>
</dbReference>
<evidence type="ECO:0000313" key="1">
    <source>
        <dbReference type="EMBL" id="MDX8416194.1"/>
    </source>
</evidence>
<dbReference type="Proteomes" id="UP001275932">
    <property type="component" value="Unassembled WGS sequence"/>
</dbReference>
<reference evidence="1 2" key="1">
    <citation type="submission" date="2022-03" db="EMBL/GenBank/DDBJ databases">
        <title>Novel taxa within the pig intestine.</title>
        <authorList>
            <person name="Wylensek D."/>
            <person name="Bishof K."/>
            <person name="Afrizal A."/>
            <person name="Clavel T."/>
        </authorList>
    </citation>
    <scope>NUCLEOTIDE SEQUENCE [LARGE SCALE GENOMIC DNA]</scope>
    <source>
        <strain evidence="1 2">CLA-KB-P66</strain>
    </source>
</reference>
<accession>A0ABU4WI02</accession>
<evidence type="ECO:0000313" key="2">
    <source>
        <dbReference type="Proteomes" id="UP001275932"/>
    </source>
</evidence>
<organism evidence="1 2">
    <name type="scientific">Intestinicryptomonas porci</name>
    <dbReference type="NCBI Taxonomy" id="2926320"/>
    <lineage>
        <taxon>Bacteria</taxon>
        <taxon>Pseudomonadati</taxon>
        <taxon>Verrucomicrobiota</taxon>
        <taxon>Opitutia</taxon>
        <taxon>Opitutales</taxon>
        <taxon>Intestinicryptomonaceae</taxon>
        <taxon>Intestinicryptomonas</taxon>
    </lineage>
</organism>
<protein>
    <submittedName>
        <fullName evidence="1">Uncharacterized protein</fullName>
    </submittedName>
</protein>
<keyword evidence="2" id="KW-1185">Reference proteome</keyword>